<dbReference type="PRINTS" id="PR01415">
    <property type="entry name" value="ANKYRIN"/>
</dbReference>
<comment type="caution">
    <text evidence="7">The sequence shown here is derived from an EMBL/GenBank/DDBJ whole genome shotgun (WGS) entry which is preliminary data.</text>
</comment>
<feature type="repeat" description="ANK" evidence="3">
    <location>
        <begin position="983"/>
        <end position="1012"/>
    </location>
</feature>
<keyword evidence="1" id="KW-0677">Repeat</keyword>
<dbReference type="Gene3D" id="3.40.50.1580">
    <property type="entry name" value="Nucleoside phosphorylase domain"/>
    <property type="match status" value="1"/>
</dbReference>
<dbReference type="Pfam" id="PF12796">
    <property type="entry name" value="Ank_2"/>
    <property type="match status" value="5"/>
</dbReference>
<dbReference type="PROSITE" id="PS50088">
    <property type="entry name" value="ANK_REPEAT"/>
    <property type="match status" value="7"/>
</dbReference>
<feature type="repeat" description="ANK" evidence="3">
    <location>
        <begin position="1045"/>
        <end position="1074"/>
    </location>
</feature>
<keyword evidence="2 3" id="KW-0040">ANK repeat</keyword>
<evidence type="ECO:0000313" key="8">
    <source>
        <dbReference type="Proteomes" id="UP000256645"/>
    </source>
</evidence>
<feature type="domain" description="Nephrocystin 3-like N-terminal" evidence="5">
    <location>
        <begin position="388"/>
        <end position="557"/>
    </location>
</feature>
<feature type="domain" description="DUF7791" evidence="6">
    <location>
        <begin position="651"/>
        <end position="787"/>
    </location>
</feature>
<dbReference type="InterPro" id="IPR027417">
    <property type="entry name" value="P-loop_NTPase"/>
</dbReference>
<dbReference type="SUPFAM" id="SSF48403">
    <property type="entry name" value="Ankyrin repeat"/>
    <property type="match status" value="2"/>
</dbReference>
<dbReference type="InterPro" id="IPR002110">
    <property type="entry name" value="Ankyrin_rpt"/>
</dbReference>
<dbReference type="InterPro" id="IPR036770">
    <property type="entry name" value="Ankyrin_rpt-contain_sf"/>
</dbReference>
<name>A0A3D8QDB1_9HELO</name>
<sequence length="1531" mass="167706">MDSTTTQKRDGDDSDEELLKFDFAIICALAVEAKAVDALFDEYYPVNQYRKRRTDCNVYTTGRIGNHNVVLVHMPGIGKKFAATVATNLSYSFDFKLVFIVGVCGATPWYTGSRGEVQEILLGDIIIGSSIVEYDFGKQFSDTFTRKHLLNTHHGRVGQEILGMLSKLEMPRIQAELKRQTYDYLSTLQKKDKTFQDLGASEDKLFKSTYSHKHQSQECCICTSSGSCDIAKSTSCQDLMCDESHLERRHRLNIADRSPIFHVGGIASGDTVMKSAEHRDEIANQGVIAFEMEGAGAWENTNCIVIKGACDYADSHKSKSWQPYAAATAAAFTKAFLKLWPSTARSITSLPTKSLGMDEAERTKHLNTLDFPERTRRESEIEEAYTHSCQWITEHPKYLEWKMARSGIFGVRGKPGSGKSTLMKKIFRQLKEDRNDSDVILAYFFHRRGTELQHSQLGMFRSLLYMLLHQCPLVQTDFWSTSQSKQKGLDKKWRVEELREIFSSTLINASGHGVIRIFIDALDEAGDQAQKVISYLRVINEKLKNTDAVTSICFSCRHFPIITIKEGFEISLEEHNEEDIARFITNKLNQELRLEESAVEVLTKRLIDRASGMFMWVSLVIPIIVEKDNDGETLNSIYRVIESVPTDLGEVYRHILSEVIKKSIREETLHLMQWILLSKEPLSVKQLRCILASDDSVVKPHQQSHRDSENYIDTDERMMRWITSRTGGLAETLIHEASHFQSRRNTVQFIHQSVIDFLLKDKFHCLLVETKDGIAYGHHRLARSCINYLKWPKTYQVVKTLVEKHQRMYPEESHTETVFEELTFASYANKFWPLHAHKAEQGRISQAHIVSKVQWPSQQFFANCFEIQSCFFNPTTNLSRGLTLFHVASESSLITVLGDLLAREVPLQIADSDGWRATHYAARGGHEKVMQMLVEAKCDLTATTANGQTVLEIAASWGHLKVVQLLLDLSEATIGGQNSILPTALYAAAERGQVAVLEFFITKGAYVNAQSGQFGNALQAAASSRSVECVKLLIDAGAESGPYGNALQAAAARGSAECVKLLIDTGAEVNAQSWRYGNALQAAASSRSAECVKLLIDGGAEVSAQSGPYGNALQAAASSRIYVNLEKGYNDNFTWYETRDPGDPGETLDVLSTLRDARADIAPQAGYFGNSLQAAAASGHADVVKMLISWGSQVNIKGGAYGTVLQAAAISGSVDVVEELLKGGALVNAQGGHFDNALQAAVIGGAVRKFSGSYDGSEFSIHEIVYLTRDEKMITRSLKLVKMLLDVGADVCASGGYFGSALQAAAHRGSKTIFDFLLSAGAKLENQGGHYGTILQYASCGGCIAILETLLESGFDVNVTGGYFGNALQAAAAAQFTSKESVELLLDAGANVNATGGHFGTALQAAAAEYGSDEIVKTLLDAGADVNATGGHFGTALQAAAAAAEYGSDEIVKTLLDAGADVNATGGYFGTALQAAAAAQYGFKRVKMLLDAGADVNATGGRWGCALKAAKESNHWVAVDVLRRAGAIEAA</sequence>
<dbReference type="Pfam" id="PF13637">
    <property type="entry name" value="Ank_4"/>
    <property type="match status" value="1"/>
</dbReference>
<evidence type="ECO:0000256" key="3">
    <source>
        <dbReference type="PROSITE-ProRule" id="PRU00023"/>
    </source>
</evidence>
<dbReference type="STRING" id="1849047.A0A3D8QDB1"/>
<feature type="repeat" description="ANK" evidence="3">
    <location>
        <begin position="1172"/>
        <end position="1199"/>
    </location>
</feature>
<feature type="repeat" description="ANK" evidence="3">
    <location>
        <begin position="913"/>
        <end position="945"/>
    </location>
</feature>
<protein>
    <submittedName>
        <fullName evidence="7">Uncharacterized protein</fullName>
    </submittedName>
</protein>
<dbReference type="SUPFAM" id="SSF52540">
    <property type="entry name" value="P-loop containing nucleoside triphosphate hydrolases"/>
    <property type="match status" value="1"/>
</dbReference>
<organism evidence="7 8">
    <name type="scientific">Coleophoma cylindrospora</name>
    <dbReference type="NCBI Taxonomy" id="1849047"/>
    <lineage>
        <taxon>Eukaryota</taxon>
        <taxon>Fungi</taxon>
        <taxon>Dikarya</taxon>
        <taxon>Ascomycota</taxon>
        <taxon>Pezizomycotina</taxon>
        <taxon>Leotiomycetes</taxon>
        <taxon>Helotiales</taxon>
        <taxon>Dermateaceae</taxon>
        <taxon>Coleophoma</taxon>
    </lineage>
</organism>
<proteinExistence type="predicted"/>
<dbReference type="PANTHER" id="PTHR24123">
    <property type="entry name" value="ANKYRIN REPEAT-CONTAINING"/>
    <property type="match status" value="1"/>
</dbReference>
<reference evidence="7 8" key="1">
    <citation type="journal article" date="2018" name="IMA Fungus">
        <title>IMA Genome-F 9: Draft genome sequence of Annulohypoxylon stygium, Aspergillus mulundensis, Berkeleyomyces basicola (syn. Thielaviopsis basicola), Ceratocystis smalleyi, two Cercospora beticola strains, Coleophoma cylindrospora, Fusarium fracticaudum, Phialophora cf. hyalina, and Morchella septimelata.</title>
        <authorList>
            <person name="Wingfield B.D."/>
            <person name="Bills G.F."/>
            <person name="Dong Y."/>
            <person name="Huang W."/>
            <person name="Nel W.J."/>
            <person name="Swalarsk-Parry B.S."/>
            <person name="Vaghefi N."/>
            <person name="Wilken P.M."/>
            <person name="An Z."/>
            <person name="de Beer Z.W."/>
            <person name="De Vos L."/>
            <person name="Chen L."/>
            <person name="Duong T.A."/>
            <person name="Gao Y."/>
            <person name="Hammerbacher A."/>
            <person name="Kikkert J.R."/>
            <person name="Li Y."/>
            <person name="Li H."/>
            <person name="Li K."/>
            <person name="Li Q."/>
            <person name="Liu X."/>
            <person name="Ma X."/>
            <person name="Naidoo K."/>
            <person name="Pethybridge S.J."/>
            <person name="Sun J."/>
            <person name="Steenkamp E.T."/>
            <person name="van der Nest M.A."/>
            <person name="van Wyk S."/>
            <person name="Wingfield M.J."/>
            <person name="Xiong C."/>
            <person name="Yue Q."/>
            <person name="Zhang X."/>
        </authorList>
    </citation>
    <scope>NUCLEOTIDE SEQUENCE [LARGE SCALE GENOMIC DNA]</scope>
    <source>
        <strain evidence="7 8">BP6252</strain>
    </source>
</reference>
<keyword evidence="8" id="KW-1185">Reference proteome</keyword>
<dbReference type="Gene3D" id="3.40.50.300">
    <property type="entry name" value="P-loop containing nucleotide triphosphate hydrolases"/>
    <property type="match status" value="1"/>
</dbReference>
<feature type="repeat" description="ANK" evidence="3">
    <location>
        <begin position="946"/>
        <end position="968"/>
    </location>
</feature>
<dbReference type="InterPro" id="IPR035994">
    <property type="entry name" value="Nucleoside_phosphorylase_sf"/>
</dbReference>
<dbReference type="Pfam" id="PF01048">
    <property type="entry name" value="PNP_UDP_1"/>
    <property type="match status" value="1"/>
</dbReference>
<dbReference type="InterPro" id="IPR056884">
    <property type="entry name" value="NPHP3-like_N"/>
</dbReference>
<dbReference type="Pfam" id="PF25053">
    <property type="entry name" value="DUF7791"/>
    <property type="match status" value="1"/>
</dbReference>
<dbReference type="PROSITE" id="PS50297">
    <property type="entry name" value="ANK_REP_REGION"/>
    <property type="match status" value="2"/>
</dbReference>
<evidence type="ECO:0000259" key="6">
    <source>
        <dbReference type="Pfam" id="PF25053"/>
    </source>
</evidence>
<evidence type="ECO:0000256" key="1">
    <source>
        <dbReference type="ARBA" id="ARBA00022737"/>
    </source>
</evidence>
<dbReference type="InterPro" id="IPR056693">
    <property type="entry name" value="DUF7791"/>
</dbReference>
<feature type="domain" description="Nucleoside phosphorylase" evidence="4">
    <location>
        <begin position="23"/>
        <end position="139"/>
    </location>
</feature>
<dbReference type="Pfam" id="PF24883">
    <property type="entry name" value="NPHP3_N"/>
    <property type="match status" value="1"/>
</dbReference>
<gene>
    <name evidence="7" type="ORF">BP6252_12930</name>
</gene>
<evidence type="ECO:0000313" key="7">
    <source>
        <dbReference type="EMBL" id="RDW59843.1"/>
    </source>
</evidence>
<dbReference type="PANTHER" id="PTHR24123:SF33">
    <property type="entry name" value="PROTEIN HOS4"/>
    <property type="match status" value="1"/>
</dbReference>
<dbReference type="OrthoDB" id="7464126at2759"/>
<dbReference type="GO" id="GO:0009116">
    <property type="term" value="P:nucleoside metabolic process"/>
    <property type="evidence" value="ECO:0007669"/>
    <property type="project" value="InterPro"/>
</dbReference>
<dbReference type="SUPFAM" id="SSF53167">
    <property type="entry name" value="Purine and uridine phosphorylases"/>
    <property type="match status" value="1"/>
</dbReference>
<dbReference type="InterPro" id="IPR051165">
    <property type="entry name" value="Multifunctional_ANK_Repeat"/>
</dbReference>
<evidence type="ECO:0000259" key="5">
    <source>
        <dbReference type="Pfam" id="PF24883"/>
    </source>
</evidence>
<feature type="repeat" description="ANK" evidence="3">
    <location>
        <begin position="1398"/>
        <end position="1431"/>
    </location>
</feature>
<dbReference type="Pfam" id="PF00023">
    <property type="entry name" value="Ank"/>
    <property type="match status" value="1"/>
</dbReference>
<dbReference type="Proteomes" id="UP000256645">
    <property type="component" value="Unassembled WGS sequence"/>
</dbReference>
<accession>A0A3D8QDB1</accession>
<dbReference type="GO" id="GO:0003824">
    <property type="term" value="F:catalytic activity"/>
    <property type="evidence" value="ECO:0007669"/>
    <property type="project" value="InterPro"/>
</dbReference>
<dbReference type="Gene3D" id="1.25.40.20">
    <property type="entry name" value="Ankyrin repeat-containing domain"/>
    <property type="match status" value="2"/>
</dbReference>
<dbReference type="SMART" id="SM00248">
    <property type="entry name" value="ANK"/>
    <property type="match status" value="16"/>
</dbReference>
<feature type="repeat" description="ANK" evidence="3">
    <location>
        <begin position="1432"/>
        <end position="1467"/>
    </location>
</feature>
<evidence type="ECO:0000256" key="2">
    <source>
        <dbReference type="ARBA" id="ARBA00023043"/>
    </source>
</evidence>
<evidence type="ECO:0000259" key="4">
    <source>
        <dbReference type="Pfam" id="PF01048"/>
    </source>
</evidence>
<dbReference type="InterPro" id="IPR000845">
    <property type="entry name" value="Nucleoside_phosphorylase_d"/>
</dbReference>
<dbReference type="EMBL" id="PDLM01000016">
    <property type="protein sequence ID" value="RDW59843.1"/>
    <property type="molecule type" value="Genomic_DNA"/>
</dbReference>